<dbReference type="EMBL" id="CAJNOK010018966">
    <property type="protein sequence ID" value="CAF1291519.1"/>
    <property type="molecule type" value="Genomic_DNA"/>
</dbReference>
<evidence type="ECO:0000313" key="4">
    <source>
        <dbReference type="EMBL" id="CAF4096287.1"/>
    </source>
</evidence>
<name>A0A814Q856_9BILA</name>
<evidence type="ECO:0000313" key="1">
    <source>
        <dbReference type="EMBL" id="CAF1116396.1"/>
    </source>
</evidence>
<sequence length="318" mass="37251">MKTSHFDTLSHILKFTPYLEYLNVTAIIFKFDTLLTIHLPRLTQLFIADEKVPPQYGLCRIPTFEFSQITSFIKQFSSTLTRLSLNICHCFVFGENISIGSLTSQMVKLTKFHYYLKIYNYELDYYTNLADPTYIYSVPFLFKQIVASQCNSNIDDSNRIQEIRMNRFTNENKIDLDHLKCVTKLTIIEDNLFKLEIDAINLEQIEEVEIDACHEISRINECLWKIFPQLRVLKLNCGHQAEDDSTAIARVLMNMLNTEQLVSLTFTYVAENSCIIDDPLPTIEPIVKHILTLDNNLQISDKYQLSWDNTDEYVHWWK</sequence>
<dbReference type="Proteomes" id="UP000682733">
    <property type="component" value="Unassembled WGS sequence"/>
</dbReference>
<proteinExistence type="predicted"/>
<dbReference type="EMBL" id="CAJNOQ010005918">
    <property type="protein sequence ID" value="CAF1116396.1"/>
    <property type="molecule type" value="Genomic_DNA"/>
</dbReference>
<accession>A0A814Q856</accession>
<evidence type="ECO:0000313" key="3">
    <source>
        <dbReference type="EMBL" id="CAF3880204.1"/>
    </source>
</evidence>
<dbReference type="Proteomes" id="UP000681722">
    <property type="component" value="Unassembled WGS sequence"/>
</dbReference>
<evidence type="ECO:0000313" key="2">
    <source>
        <dbReference type="EMBL" id="CAF1291519.1"/>
    </source>
</evidence>
<reference evidence="1" key="1">
    <citation type="submission" date="2021-02" db="EMBL/GenBank/DDBJ databases">
        <authorList>
            <person name="Nowell W R."/>
        </authorList>
    </citation>
    <scope>NUCLEOTIDE SEQUENCE</scope>
</reference>
<comment type="caution">
    <text evidence="1">The sequence shown here is derived from an EMBL/GenBank/DDBJ whole genome shotgun (WGS) entry which is preliminary data.</text>
</comment>
<dbReference type="Proteomes" id="UP000663829">
    <property type="component" value="Unassembled WGS sequence"/>
</dbReference>
<dbReference type="Proteomes" id="UP000677228">
    <property type="component" value="Unassembled WGS sequence"/>
</dbReference>
<organism evidence="1 5">
    <name type="scientific">Didymodactylos carnosus</name>
    <dbReference type="NCBI Taxonomy" id="1234261"/>
    <lineage>
        <taxon>Eukaryota</taxon>
        <taxon>Metazoa</taxon>
        <taxon>Spiralia</taxon>
        <taxon>Gnathifera</taxon>
        <taxon>Rotifera</taxon>
        <taxon>Eurotatoria</taxon>
        <taxon>Bdelloidea</taxon>
        <taxon>Philodinida</taxon>
        <taxon>Philodinidae</taxon>
        <taxon>Didymodactylos</taxon>
    </lineage>
</organism>
<dbReference type="SUPFAM" id="SSF52047">
    <property type="entry name" value="RNI-like"/>
    <property type="match status" value="1"/>
</dbReference>
<keyword evidence="5" id="KW-1185">Reference proteome</keyword>
<dbReference type="EMBL" id="CAJOBC010005917">
    <property type="protein sequence ID" value="CAF3880204.1"/>
    <property type="molecule type" value="Genomic_DNA"/>
</dbReference>
<gene>
    <name evidence="1" type="ORF">GPM918_LOCUS19476</name>
    <name evidence="2" type="ORF">OVA965_LOCUS28117</name>
    <name evidence="3" type="ORF">SRO942_LOCUS19471</name>
    <name evidence="4" type="ORF">TMI583_LOCUS28865</name>
</gene>
<protein>
    <submittedName>
        <fullName evidence="1">Uncharacterized protein</fullName>
    </submittedName>
</protein>
<dbReference type="EMBL" id="CAJOBA010040533">
    <property type="protein sequence ID" value="CAF4096287.1"/>
    <property type="molecule type" value="Genomic_DNA"/>
</dbReference>
<evidence type="ECO:0000313" key="5">
    <source>
        <dbReference type="Proteomes" id="UP000663829"/>
    </source>
</evidence>
<dbReference type="AlphaFoldDB" id="A0A814Q856"/>